<dbReference type="Gene3D" id="1.10.287.110">
    <property type="entry name" value="DnaJ domain"/>
    <property type="match status" value="1"/>
</dbReference>
<feature type="domain" description="J" evidence="1">
    <location>
        <begin position="175"/>
        <end position="239"/>
    </location>
</feature>
<evidence type="ECO:0000313" key="3">
    <source>
        <dbReference type="Proteomes" id="UP000182258"/>
    </source>
</evidence>
<evidence type="ECO:0000313" key="2">
    <source>
        <dbReference type="EMBL" id="SFC87574.1"/>
    </source>
</evidence>
<dbReference type="PROSITE" id="PS50076">
    <property type="entry name" value="DNAJ_2"/>
    <property type="match status" value="1"/>
</dbReference>
<dbReference type="SUPFAM" id="SSF46565">
    <property type="entry name" value="Chaperone J-domain"/>
    <property type="match status" value="1"/>
</dbReference>
<dbReference type="Gene3D" id="1.10.3680.10">
    <property type="entry name" value="TerB-like"/>
    <property type="match status" value="1"/>
</dbReference>
<dbReference type="CDD" id="cd06257">
    <property type="entry name" value="DnaJ"/>
    <property type="match status" value="1"/>
</dbReference>
<dbReference type="STRING" id="728005.SAMN04488059_11363"/>
<sequence length="250" mass="27472">MRMREKQTDMWERLGDLVGSFSQRTGFAGSLVNALDPDNWLPGGRDAAFTLALIALAAKMAVADGAVTASEERAFRATVEIAAGHEEQIVRVFNLAKQDVAGYDAYARKVTRFFHDSPETLEHVLDSLFFIATADGLVHQAELDYLKSVSDIFGFDDVRFEQLASQHVQLEAGVDPYAVLGLSPKADPAEIRRVYRLLVAEHHPDRLIAKGVPEALIDVATDRMKAINLAYQALTKPVQRPLLTADPANA</sequence>
<reference evidence="2 3" key="1">
    <citation type="submission" date="2016-10" db="EMBL/GenBank/DDBJ databases">
        <authorList>
            <person name="de Groot N.N."/>
        </authorList>
    </citation>
    <scope>NUCLEOTIDE SEQUENCE [LARGE SCALE GENOMIC DNA]</scope>
    <source>
        <strain evidence="2 3">CGMCC 1.10210</strain>
    </source>
</reference>
<dbReference type="SMART" id="SM00271">
    <property type="entry name" value="DnaJ"/>
    <property type="match status" value="1"/>
</dbReference>
<dbReference type="EMBL" id="FOMB01000013">
    <property type="protein sequence ID" value="SFC87574.1"/>
    <property type="molecule type" value="Genomic_DNA"/>
</dbReference>
<dbReference type="Proteomes" id="UP000182258">
    <property type="component" value="Unassembled WGS sequence"/>
</dbReference>
<dbReference type="Pfam" id="PF05099">
    <property type="entry name" value="TerB"/>
    <property type="match status" value="1"/>
</dbReference>
<name>A0A1I1MQ27_9HYPH</name>
<protein>
    <submittedName>
        <fullName evidence="2">DnaJ like chaperone protein</fullName>
    </submittedName>
</protein>
<gene>
    <name evidence="2" type="ORF">SAMN04488059_11363</name>
</gene>
<dbReference type="InterPro" id="IPR050817">
    <property type="entry name" value="DjlA_DnaK_co-chaperone"/>
</dbReference>
<dbReference type="Pfam" id="PF00226">
    <property type="entry name" value="DnaJ"/>
    <property type="match status" value="1"/>
</dbReference>
<dbReference type="PANTHER" id="PTHR24074">
    <property type="entry name" value="CO-CHAPERONE PROTEIN DJLA"/>
    <property type="match status" value="1"/>
</dbReference>
<dbReference type="SUPFAM" id="SSF158682">
    <property type="entry name" value="TerB-like"/>
    <property type="match status" value="1"/>
</dbReference>
<accession>A0A1I1MQ27</accession>
<dbReference type="PRINTS" id="PR00625">
    <property type="entry name" value="JDOMAIN"/>
</dbReference>
<dbReference type="InterPro" id="IPR029024">
    <property type="entry name" value="TerB-like"/>
</dbReference>
<dbReference type="InterPro" id="IPR007791">
    <property type="entry name" value="DjlA_N"/>
</dbReference>
<dbReference type="AlphaFoldDB" id="A0A1I1MQ27"/>
<dbReference type="InterPro" id="IPR001623">
    <property type="entry name" value="DnaJ_domain"/>
</dbReference>
<proteinExistence type="predicted"/>
<evidence type="ECO:0000259" key="1">
    <source>
        <dbReference type="PROSITE" id="PS50076"/>
    </source>
</evidence>
<dbReference type="CDD" id="cd07316">
    <property type="entry name" value="terB_like_DjlA"/>
    <property type="match status" value="1"/>
</dbReference>
<organism evidence="2 3">
    <name type="scientific">Devosia psychrophila</name>
    <dbReference type="NCBI Taxonomy" id="728005"/>
    <lineage>
        <taxon>Bacteria</taxon>
        <taxon>Pseudomonadati</taxon>
        <taxon>Pseudomonadota</taxon>
        <taxon>Alphaproteobacteria</taxon>
        <taxon>Hyphomicrobiales</taxon>
        <taxon>Devosiaceae</taxon>
        <taxon>Devosia</taxon>
    </lineage>
</organism>
<dbReference type="InterPro" id="IPR036869">
    <property type="entry name" value="J_dom_sf"/>
</dbReference>